<evidence type="ECO:0000313" key="2">
    <source>
        <dbReference type="Proteomes" id="UP001596220"/>
    </source>
</evidence>
<organism evidence="1 2">
    <name type="scientific">Saccharothrix lopnurensis</name>
    <dbReference type="NCBI Taxonomy" id="1670621"/>
    <lineage>
        <taxon>Bacteria</taxon>
        <taxon>Bacillati</taxon>
        <taxon>Actinomycetota</taxon>
        <taxon>Actinomycetes</taxon>
        <taxon>Pseudonocardiales</taxon>
        <taxon>Pseudonocardiaceae</taxon>
        <taxon>Saccharothrix</taxon>
    </lineage>
</organism>
<dbReference type="Gene3D" id="3.40.50.1820">
    <property type="entry name" value="alpha/beta hydrolase"/>
    <property type="match status" value="1"/>
</dbReference>
<dbReference type="InterPro" id="IPR029058">
    <property type="entry name" value="AB_hydrolase_fold"/>
</dbReference>
<keyword evidence="1" id="KW-0378">Hydrolase</keyword>
<dbReference type="Proteomes" id="UP001596220">
    <property type="component" value="Unassembled WGS sequence"/>
</dbReference>
<reference evidence="2" key="1">
    <citation type="journal article" date="2019" name="Int. J. Syst. Evol. Microbiol.">
        <title>The Global Catalogue of Microorganisms (GCM) 10K type strain sequencing project: providing services to taxonomists for standard genome sequencing and annotation.</title>
        <authorList>
            <consortium name="The Broad Institute Genomics Platform"/>
            <consortium name="The Broad Institute Genome Sequencing Center for Infectious Disease"/>
            <person name="Wu L."/>
            <person name="Ma J."/>
        </authorList>
    </citation>
    <scope>NUCLEOTIDE SEQUENCE [LARGE SCALE GENOMIC DNA]</scope>
    <source>
        <strain evidence="2">CGMCC 4.7246</strain>
    </source>
</reference>
<gene>
    <name evidence="1" type="ORF">ACFP3R_10950</name>
</gene>
<protein>
    <submittedName>
        <fullName evidence="1">Alpha/beta fold hydrolase</fullName>
    </submittedName>
</protein>
<name>A0ABW1P387_9PSEU</name>
<comment type="caution">
    <text evidence="1">The sequence shown here is derived from an EMBL/GenBank/DDBJ whole genome shotgun (WGS) entry which is preliminary data.</text>
</comment>
<keyword evidence="2" id="KW-1185">Reference proteome</keyword>
<sequence>MVIKETTGAVDGTAAGTAAGVRYVALPPAHGPTDRLVLLWHLVGQPGTPEDMATALPLHDVPAWRVYPALPATTPPDTAGANPITDWYAPLVESSVAAVPALLDHLRDRLGTTPAPVDLVGGSAGGHIALLTAARRLTPVRRIAVVNPAVTAEAVVDASTAHHGLHHDWTPAARDAARDLDVLAHTPHWPAPLLVVRGDQEYPEFRPVQDALHAAVPGSRLVQIPGLAHPLVSHTDLIDAEVTAWLA</sequence>
<dbReference type="RefSeq" id="WP_380635183.1">
    <property type="nucleotide sequence ID" value="NZ_JBHSQO010000008.1"/>
</dbReference>
<proteinExistence type="predicted"/>
<dbReference type="GO" id="GO:0016787">
    <property type="term" value="F:hydrolase activity"/>
    <property type="evidence" value="ECO:0007669"/>
    <property type="project" value="UniProtKB-KW"/>
</dbReference>
<evidence type="ECO:0000313" key="1">
    <source>
        <dbReference type="EMBL" id="MFC6089790.1"/>
    </source>
</evidence>
<dbReference type="SUPFAM" id="SSF53474">
    <property type="entry name" value="alpha/beta-Hydrolases"/>
    <property type="match status" value="1"/>
</dbReference>
<accession>A0ABW1P387</accession>
<dbReference type="EMBL" id="JBHSQO010000008">
    <property type="protein sequence ID" value="MFC6089790.1"/>
    <property type="molecule type" value="Genomic_DNA"/>
</dbReference>